<dbReference type="Proteomes" id="UP001596548">
    <property type="component" value="Unassembled WGS sequence"/>
</dbReference>
<proteinExistence type="predicted"/>
<organism evidence="1 2">
    <name type="scientific">Paractinoplanes rhizophilus</name>
    <dbReference type="NCBI Taxonomy" id="1416877"/>
    <lineage>
        <taxon>Bacteria</taxon>
        <taxon>Bacillati</taxon>
        <taxon>Actinomycetota</taxon>
        <taxon>Actinomycetes</taxon>
        <taxon>Micromonosporales</taxon>
        <taxon>Micromonosporaceae</taxon>
        <taxon>Paractinoplanes</taxon>
    </lineage>
</organism>
<gene>
    <name evidence="1" type="ORF">ACFQS1_17105</name>
</gene>
<dbReference type="EMBL" id="JBHTBJ010000011">
    <property type="protein sequence ID" value="MFC7275709.1"/>
    <property type="molecule type" value="Genomic_DNA"/>
</dbReference>
<dbReference type="RefSeq" id="WP_378969152.1">
    <property type="nucleotide sequence ID" value="NZ_JBHTBJ010000011.1"/>
</dbReference>
<evidence type="ECO:0000313" key="2">
    <source>
        <dbReference type="Proteomes" id="UP001596548"/>
    </source>
</evidence>
<name>A0ABW2HRA9_9ACTN</name>
<keyword evidence="2" id="KW-1185">Reference proteome</keyword>
<evidence type="ECO:0008006" key="3">
    <source>
        <dbReference type="Google" id="ProtNLM"/>
    </source>
</evidence>
<protein>
    <recommendedName>
        <fullName evidence="3">Immunity protein 30 of polymorphic toxin system</fullName>
    </recommendedName>
</protein>
<evidence type="ECO:0000313" key="1">
    <source>
        <dbReference type="EMBL" id="MFC7275709.1"/>
    </source>
</evidence>
<accession>A0ABW2HRA9</accession>
<sequence>MDSSEIREQLRRRAEELLAEPPLETVRGFLATEIGDATDFEEARDSLAQLAQVNIRSHQRELWALERVIADPPAEPGALAHLVAWDANWVLEDPSDAAALQFLREVAQMLREIIDAAPATADRWRSWPPER</sequence>
<comment type="caution">
    <text evidence="1">The sequence shown here is derived from an EMBL/GenBank/DDBJ whole genome shotgun (WGS) entry which is preliminary data.</text>
</comment>
<reference evidence="2" key="1">
    <citation type="journal article" date="2019" name="Int. J. Syst. Evol. Microbiol.">
        <title>The Global Catalogue of Microorganisms (GCM) 10K type strain sequencing project: providing services to taxonomists for standard genome sequencing and annotation.</title>
        <authorList>
            <consortium name="The Broad Institute Genomics Platform"/>
            <consortium name="The Broad Institute Genome Sequencing Center for Infectious Disease"/>
            <person name="Wu L."/>
            <person name="Ma J."/>
        </authorList>
    </citation>
    <scope>NUCLEOTIDE SEQUENCE [LARGE SCALE GENOMIC DNA]</scope>
    <source>
        <strain evidence="2">XZYJT-10</strain>
    </source>
</reference>